<comment type="similarity">
    <text evidence="1">Belongs to the thioredoxin family.</text>
</comment>
<evidence type="ECO:0000313" key="7">
    <source>
        <dbReference type="Proteomes" id="UP000077421"/>
    </source>
</evidence>
<name>A0A162T926_9BACL</name>
<dbReference type="GO" id="GO:0015035">
    <property type="term" value="F:protein-disulfide reductase activity"/>
    <property type="evidence" value="ECO:0007669"/>
    <property type="project" value="TreeGrafter"/>
</dbReference>
<dbReference type="CDD" id="cd02947">
    <property type="entry name" value="TRX_family"/>
    <property type="match status" value="1"/>
</dbReference>
<dbReference type="STRING" id="1765683.B2M26_03530"/>
<protein>
    <submittedName>
        <fullName evidence="6">Thioredoxin</fullName>
    </submittedName>
</protein>
<dbReference type="EMBL" id="MWPS01000008">
    <property type="protein sequence ID" value="OPG17079.1"/>
    <property type="molecule type" value="Genomic_DNA"/>
</dbReference>
<reference evidence="5 7" key="1">
    <citation type="submission" date="2016-02" db="EMBL/GenBank/DDBJ databases">
        <title>Draft genome sequence of Acidibacillus ferrooxidans SLC66.</title>
        <authorList>
            <person name="Oliveira G."/>
            <person name="Nancucheo I."/>
            <person name="Dall'Agnol H."/>
            <person name="Johnson B."/>
            <person name="Oliveira R."/>
            <person name="Nunes G.L."/>
            <person name="Tzotzos G."/>
            <person name="Orellana S.C."/>
            <person name="Salim A.C."/>
            <person name="Araujo F.M."/>
        </authorList>
    </citation>
    <scope>NUCLEOTIDE SEQUENCE [LARGE SCALE GENOMIC DNA]</scope>
    <source>
        <strain evidence="5 7">SLC66</strain>
    </source>
</reference>
<comment type="caution">
    <text evidence="5">The sequence shown here is derived from an EMBL/GenBank/DDBJ whole genome shotgun (WGS) entry which is preliminary data.</text>
</comment>
<sequence>MYALGDSCKSITLSTWREVYERTPYVIVACVASWDESSHRMEALLDELAQWYGPSAPVLRIDTDVDRAVADALQMRVIPTLRVYACGVMVCEVTGYLPFSAMHERVRDFLPE</sequence>
<dbReference type="PANTHER" id="PTHR45663:SF11">
    <property type="entry name" value="GEO12009P1"/>
    <property type="match status" value="1"/>
</dbReference>
<evidence type="ECO:0000313" key="8">
    <source>
        <dbReference type="Proteomes" id="UP000190229"/>
    </source>
</evidence>
<evidence type="ECO:0000313" key="6">
    <source>
        <dbReference type="EMBL" id="OPG17079.1"/>
    </source>
</evidence>
<accession>A0A162T926</accession>
<dbReference type="InterPro" id="IPR036249">
    <property type="entry name" value="Thioredoxin-like_sf"/>
</dbReference>
<dbReference type="PANTHER" id="PTHR45663">
    <property type="entry name" value="GEO12009P1"/>
    <property type="match status" value="1"/>
</dbReference>
<evidence type="ECO:0000256" key="3">
    <source>
        <dbReference type="ARBA" id="ARBA00023284"/>
    </source>
</evidence>
<gene>
    <name evidence="5" type="ORF">AYW79_10495</name>
    <name evidence="6" type="ORF">B2M26_03530</name>
</gene>
<dbReference type="InterPro" id="IPR013766">
    <property type="entry name" value="Thioredoxin_domain"/>
</dbReference>
<dbReference type="Proteomes" id="UP000077421">
    <property type="component" value="Unassembled WGS sequence"/>
</dbReference>
<dbReference type="Gene3D" id="3.40.30.10">
    <property type="entry name" value="Glutaredoxin"/>
    <property type="match status" value="1"/>
</dbReference>
<proteinExistence type="inferred from homology"/>
<keyword evidence="2" id="KW-1015">Disulfide bond</keyword>
<keyword evidence="3" id="KW-0676">Redox-active center</keyword>
<evidence type="ECO:0000259" key="4">
    <source>
        <dbReference type="Pfam" id="PF00085"/>
    </source>
</evidence>
<evidence type="ECO:0000313" key="5">
    <source>
        <dbReference type="EMBL" id="OAG93452.1"/>
    </source>
</evidence>
<dbReference type="OrthoDB" id="836517at2"/>
<dbReference type="Pfam" id="PF00085">
    <property type="entry name" value="Thioredoxin"/>
    <property type="match status" value="1"/>
</dbReference>
<dbReference type="GO" id="GO:0005737">
    <property type="term" value="C:cytoplasm"/>
    <property type="evidence" value="ECO:0007669"/>
    <property type="project" value="TreeGrafter"/>
</dbReference>
<feature type="domain" description="Thioredoxin" evidence="4">
    <location>
        <begin position="15"/>
        <end position="104"/>
    </location>
</feature>
<dbReference type="AlphaFoldDB" id="A0A162T926"/>
<reference evidence="6 8" key="2">
    <citation type="submission" date="2017-02" db="EMBL/GenBank/DDBJ databases">
        <title>Draft genome of Acidibacillus ferrooxidans Huett2.</title>
        <authorList>
            <person name="Schopf S."/>
        </authorList>
    </citation>
    <scope>NUCLEOTIDE SEQUENCE [LARGE SCALE GENOMIC DNA]</scope>
    <source>
        <strain evidence="6 8">Huett2</strain>
    </source>
</reference>
<evidence type="ECO:0000256" key="1">
    <source>
        <dbReference type="ARBA" id="ARBA00008987"/>
    </source>
</evidence>
<dbReference type="Proteomes" id="UP000190229">
    <property type="component" value="Unassembled WGS sequence"/>
</dbReference>
<keyword evidence="8" id="KW-1185">Reference proteome</keyword>
<dbReference type="SUPFAM" id="SSF52833">
    <property type="entry name" value="Thioredoxin-like"/>
    <property type="match status" value="1"/>
</dbReference>
<dbReference type="EMBL" id="LSUQ01000034">
    <property type="protein sequence ID" value="OAG93452.1"/>
    <property type="molecule type" value="Genomic_DNA"/>
</dbReference>
<organism evidence="5 7">
    <name type="scientific">Ferroacidibacillus organovorans</name>
    <dbReference type="NCBI Taxonomy" id="1765683"/>
    <lineage>
        <taxon>Bacteria</taxon>
        <taxon>Bacillati</taxon>
        <taxon>Bacillota</taxon>
        <taxon>Bacilli</taxon>
        <taxon>Bacillales</taxon>
        <taxon>Alicyclobacillaceae</taxon>
        <taxon>Ferroacidibacillus</taxon>
    </lineage>
</organism>
<evidence type="ECO:0000256" key="2">
    <source>
        <dbReference type="ARBA" id="ARBA00023157"/>
    </source>
</evidence>